<dbReference type="SUPFAM" id="SSF51004">
    <property type="entry name" value="C-terminal (heme d1) domain of cytochrome cd1-nitrite reductase"/>
    <property type="match status" value="1"/>
</dbReference>
<proteinExistence type="predicted"/>
<keyword evidence="6" id="KW-1185">Reference proteome</keyword>
<accession>A0A494YRL9</accession>
<protein>
    <submittedName>
        <fullName evidence="5">YVTN family beta-propeller repeat-containing protein</fullName>
    </submittedName>
</protein>
<gene>
    <name evidence="5" type="ORF">D8M05_18945</name>
</gene>
<feature type="signal peptide" evidence="3">
    <location>
        <begin position="1"/>
        <end position="19"/>
    </location>
</feature>
<comment type="caution">
    <text evidence="5">The sequence shown here is derived from an EMBL/GenBank/DDBJ whole genome shotgun (WGS) entry which is preliminary data.</text>
</comment>
<dbReference type="InterPro" id="IPR011964">
    <property type="entry name" value="YVTN_b-propeller_repeat"/>
</dbReference>
<feature type="compositionally biased region" description="Low complexity" evidence="2">
    <location>
        <begin position="25"/>
        <end position="34"/>
    </location>
</feature>
<evidence type="ECO:0000256" key="3">
    <source>
        <dbReference type="SAM" id="SignalP"/>
    </source>
</evidence>
<dbReference type="InterPro" id="IPR011048">
    <property type="entry name" value="Haem_d1_sf"/>
</dbReference>
<dbReference type="PANTHER" id="PTHR47197">
    <property type="entry name" value="PROTEIN NIRF"/>
    <property type="match status" value="1"/>
</dbReference>
<feature type="chain" id="PRO_5039451144" evidence="3">
    <location>
        <begin position="20"/>
        <end position="362"/>
    </location>
</feature>
<organism evidence="5 6">
    <name type="scientific">Oceanobacillus bengalensis</name>
    <dbReference type="NCBI Taxonomy" id="1435466"/>
    <lineage>
        <taxon>Bacteria</taxon>
        <taxon>Bacillati</taxon>
        <taxon>Bacillota</taxon>
        <taxon>Bacilli</taxon>
        <taxon>Bacillales</taxon>
        <taxon>Bacillaceae</taxon>
        <taxon>Oceanobacillus</taxon>
    </lineage>
</organism>
<dbReference type="Gene3D" id="2.130.10.10">
    <property type="entry name" value="YVTN repeat-like/Quinoprotein amine dehydrogenase"/>
    <property type="match status" value="3"/>
</dbReference>
<evidence type="ECO:0000259" key="4">
    <source>
        <dbReference type="Pfam" id="PF21783"/>
    </source>
</evidence>
<dbReference type="InterPro" id="IPR015943">
    <property type="entry name" value="WD40/YVTN_repeat-like_dom_sf"/>
</dbReference>
<reference evidence="5 6" key="1">
    <citation type="journal article" date="2015" name="Antonie Van Leeuwenhoek">
        <title>Oceanobacillus bengalensis sp. nov., a bacterium isolated from seawater of the Bay of Bengal.</title>
        <authorList>
            <person name="Yongchang O."/>
            <person name="Xiang W."/>
            <person name="Wang G."/>
        </authorList>
    </citation>
    <scope>NUCLEOTIDE SEQUENCE [LARGE SCALE GENOMIC DNA]</scope>
    <source>
        <strain evidence="5 6">MCCC 1K00260</strain>
    </source>
</reference>
<dbReference type="RefSeq" id="WP_047982438.1">
    <property type="nucleotide sequence ID" value="NZ_JBHUFK010000057.1"/>
</dbReference>
<feature type="region of interest" description="Disordered" evidence="2">
    <location>
        <begin position="25"/>
        <end position="47"/>
    </location>
</feature>
<evidence type="ECO:0000313" key="5">
    <source>
        <dbReference type="EMBL" id="RKQ12107.1"/>
    </source>
</evidence>
<sequence>MRKISISILTLLAFVLILAGCGETTPTESVSKETTTTEKEVSDTNEQATADDTLGNFIFTADEGGSITKINAETDQVVSSIKLEGSVHNVQVSPDGKVLAATLVPQMNHGDHGTMSMKGSVLFYNTESDELISKVEVGNHPAHVVFTNNGEFVLVANNEDNNVSIIDTSNYSVVQTIDTGKGPHGFRISKDSRLAYIANMGEDSVSVINLETMKEEKRIKVGAAPVTVGITSDGKTLVATLNTENALSIIDLETDTVEKVSVGQGPAQVYIDHNDKFAYVANQGTEDAPSHSVSKVDITTKEVVSTIEVGNGSHGVVTSPDSKLAYVTNMYDNTVNVIDTELNEVINTIEVGEIPNGISIMP</sequence>
<dbReference type="Pfam" id="PF21783">
    <property type="entry name" value="YNCE"/>
    <property type="match status" value="1"/>
</dbReference>
<dbReference type="AlphaFoldDB" id="A0A494YRL9"/>
<dbReference type="NCBIfam" id="TIGR02276">
    <property type="entry name" value="beta_rpt_yvtn"/>
    <property type="match status" value="3"/>
</dbReference>
<feature type="domain" description="YNCE-like beta-propeller" evidence="4">
    <location>
        <begin position="127"/>
        <end position="273"/>
    </location>
</feature>
<keyword evidence="1 3" id="KW-0732">Signal</keyword>
<evidence type="ECO:0000256" key="1">
    <source>
        <dbReference type="ARBA" id="ARBA00022729"/>
    </source>
</evidence>
<dbReference type="OrthoDB" id="55891at2"/>
<dbReference type="InterPro" id="IPR048433">
    <property type="entry name" value="YNCE-like_beta-prop"/>
</dbReference>
<name>A0A494YRL9_9BACI</name>
<dbReference type="PROSITE" id="PS51257">
    <property type="entry name" value="PROKAR_LIPOPROTEIN"/>
    <property type="match status" value="1"/>
</dbReference>
<dbReference type="PANTHER" id="PTHR47197:SF3">
    <property type="entry name" value="DIHYDRO-HEME D1 DEHYDROGENASE"/>
    <property type="match status" value="1"/>
</dbReference>
<evidence type="ECO:0000313" key="6">
    <source>
        <dbReference type="Proteomes" id="UP000281813"/>
    </source>
</evidence>
<dbReference type="InterPro" id="IPR051200">
    <property type="entry name" value="Host-pathogen_enzymatic-act"/>
</dbReference>
<dbReference type="EMBL" id="RBZO01000049">
    <property type="protein sequence ID" value="RKQ12107.1"/>
    <property type="molecule type" value="Genomic_DNA"/>
</dbReference>
<dbReference type="Proteomes" id="UP000281813">
    <property type="component" value="Unassembled WGS sequence"/>
</dbReference>
<evidence type="ECO:0000256" key="2">
    <source>
        <dbReference type="SAM" id="MobiDB-lite"/>
    </source>
</evidence>